<sequence length="65" mass="7041">MEDVKPRSTETVKVVAQVFPPGNEQRPDLKHSDAVREQLRSQPQIPLPTGELKAPTFGSCGGGLD</sequence>
<gene>
    <name evidence="2" type="ORF">E5288_WYG004748</name>
</gene>
<keyword evidence="3" id="KW-1185">Reference proteome</keyword>
<dbReference type="Proteomes" id="UP000322234">
    <property type="component" value="Unassembled WGS sequence"/>
</dbReference>
<feature type="region of interest" description="Disordered" evidence="1">
    <location>
        <begin position="45"/>
        <end position="65"/>
    </location>
</feature>
<dbReference type="AlphaFoldDB" id="A0A6B0R1Z4"/>
<proteinExistence type="predicted"/>
<evidence type="ECO:0000256" key="1">
    <source>
        <dbReference type="SAM" id="MobiDB-lite"/>
    </source>
</evidence>
<organism evidence="2 3">
    <name type="scientific">Bos mutus</name>
    <name type="common">wild yak</name>
    <dbReference type="NCBI Taxonomy" id="72004"/>
    <lineage>
        <taxon>Eukaryota</taxon>
        <taxon>Metazoa</taxon>
        <taxon>Chordata</taxon>
        <taxon>Craniata</taxon>
        <taxon>Vertebrata</taxon>
        <taxon>Euteleostomi</taxon>
        <taxon>Mammalia</taxon>
        <taxon>Eutheria</taxon>
        <taxon>Laurasiatheria</taxon>
        <taxon>Artiodactyla</taxon>
        <taxon>Ruminantia</taxon>
        <taxon>Pecora</taxon>
        <taxon>Bovidae</taxon>
        <taxon>Bovinae</taxon>
        <taxon>Bos</taxon>
    </lineage>
</organism>
<accession>A0A6B0R1Z4</accession>
<evidence type="ECO:0000313" key="2">
    <source>
        <dbReference type="EMBL" id="MXQ81854.1"/>
    </source>
</evidence>
<evidence type="ECO:0000313" key="3">
    <source>
        <dbReference type="Proteomes" id="UP000322234"/>
    </source>
</evidence>
<protein>
    <submittedName>
        <fullName evidence="2">Uncharacterized protein</fullName>
    </submittedName>
</protein>
<dbReference type="EMBL" id="VBQZ03000009">
    <property type="protein sequence ID" value="MXQ81854.1"/>
    <property type="molecule type" value="Genomic_DNA"/>
</dbReference>
<comment type="caution">
    <text evidence="2">The sequence shown here is derived from an EMBL/GenBank/DDBJ whole genome shotgun (WGS) entry which is preliminary data.</text>
</comment>
<name>A0A6B0R1Z4_9CETA</name>
<reference evidence="2" key="1">
    <citation type="submission" date="2019-10" db="EMBL/GenBank/DDBJ databases">
        <title>The sequence and de novo assembly of the wild yak genome.</title>
        <authorList>
            <person name="Liu Y."/>
        </authorList>
    </citation>
    <scope>NUCLEOTIDE SEQUENCE [LARGE SCALE GENOMIC DNA]</scope>
    <source>
        <strain evidence="2">WY2019</strain>
    </source>
</reference>